<protein>
    <submittedName>
        <fullName evidence="1">Uncharacterized protein</fullName>
    </submittedName>
</protein>
<organism evidence="1 2">
    <name type="scientific">Prorocentrum cordatum</name>
    <dbReference type="NCBI Taxonomy" id="2364126"/>
    <lineage>
        <taxon>Eukaryota</taxon>
        <taxon>Sar</taxon>
        <taxon>Alveolata</taxon>
        <taxon>Dinophyceae</taxon>
        <taxon>Prorocentrales</taxon>
        <taxon>Prorocentraceae</taxon>
        <taxon>Prorocentrum</taxon>
    </lineage>
</organism>
<accession>A0ABN9WXT8</accession>
<dbReference type="EMBL" id="CAUYUJ010019515">
    <property type="protein sequence ID" value="CAK0891758.1"/>
    <property type="molecule type" value="Genomic_DNA"/>
</dbReference>
<evidence type="ECO:0000313" key="1">
    <source>
        <dbReference type="EMBL" id="CAK0891758.1"/>
    </source>
</evidence>
<reference evidence="1" key="1">
    <citation type="submission" date="2023-10" db="EMBL/GenBank/DDBJ databases">
        <authorList>
            <person name="Chen Y."/>
            <person name="Shah S."/>
            <person name="Dougan E. K."/>
            <person name="Thang M."/>
            <person name="Chan C."/>
        </authorList>
    </citation>
    <scope>NUCLEOTIDE SEQUENCE [LARGE SCALE GENOMIC DNA]</scope>
</reference>
<proteinExistence type="predicted"/>
<keyword evidence="2" id="KW-1185">Reference proteome</keyword>
<dbReference type="Proteomes" id="UP001189429">
    <property type="component" value="Unassembled WGS sequence"/>
</dbReference>
<sequence>ARRPEEAELLALALDALVAEAEERTPEGAAPDEVQLVYDSIHDMVNDLLLNRDFNHQGPCLMVAGTRPGGAAALAGLQFGSTLVQQTGPQELSISAPMPGSPGQTYAEWGSLAGVWLDMHAPADTTIEVQFDGRPFGFSWTQEQSHIVIREVKLSSRAMMHKVCKGMVICSMALPDGNVIQSSAQLVEALRGNAAPARVTFGWRATRK</sequence>
<comment type="caution">
    <text evidence="1">The sequence shown here is derived from an EMBL/GenBank/DDBJ whole genome shotgun (WGS) entry which is preliminary data.</text>
</comment>
<feature type="non-terminal residue" evidence="1">
    <location>
        <position position="1"/>
    </location>
</feature>
<feature type="non-terminal residue" evidence="1">
    <location>
        <position position="208"/>
    </location>
</feature>
<gene>
    <name evidence="1" type="ORF">PCOR1329_LOCUS71606</name>
</gene>
<name>A0ABN9WXT8_9DINO</name>
<evidence type="ECO:0000313" key="2">
    <source>
        <dbReference type="Proteomes" id="UP001189429"/>
    </source>
</evidence>